<feature type="transmembrane region" description="Helical" evidence="7">
    <location>
        <begin position="54"/>
        <end position="78"/>
    </location>
</feature>
<name>A0A813SG51_9BILA</name>
<evidence type="ECO:0000256" key="4">
    <source>
        <dbReference type="ARBA" id="ARBA00022989"/>
    </source>
</evidence>
<evidence type="ECO:0000256" key="2">
    <source>
        <dbReference type="ARBA" id="ARBA00006840"/>
    </source>
</evidence>
<protein>
    <recommendedName>
        <fullName evidence="7">Tetraspanin</fullName>
    </recommendedName>
</protein>
<dbReference type="AlphaFoldDB" id="A0A813SG51"/>
<organism evidence="8 9">
    <name type="scientific">Brachionus calyciflorus</name>
    <dbReference type="NCBI Taxonomy" id="104777"/>
    <lineage>
        <taxon>Eukaryota</taxon>
        <taxon>Metazoa</taxon>
        <taxon>Spiralia</taxon>
        <taxon>Gnathifera</taxon>
        <taxon>Rotifera</taxon>
        <taxon>Eurotatoria</taxon>
        <taxon>Monogononta</taxon>
        <taxon>Pseudotrocha</taxon>
        <taxon>Ploima</taxon>
        <taxon>Brachionidae</taxon>
        <taxon>Brachionus</taxon>
    </lineage>
</organism>
<dbReference type="Gene3D" id="1.10.1450.10">
    <property type="entry name" value="Tetraspanin"/>
    <property type="match status" value="1"/>
</dbReference>
<dbReference type="Proteomes" id="UP000663879">
    <property type="component" value="Unassembled WGS sequence"/>
</dbReference>
<evidence type="ECO:0000256" key="5">
    <source>
        <dbReference type="ARBA" id="ARBA00023136"/>
    </source>
</evidence>
<reference evidence="8" key="1">
    <citation type="submission" date="2021-02" db="EMBL/GenBank/DDBJ databases">
        <authorList>
            <person name="Nowell W R."/>
        </authorList>
    </citation>
    <scope>NUCLEOTIDE SEQUENCE</scope>
    <source>
        <strain evidence="8">Ploen Becks lab</strain>
    </source>
</reference>
<feature type="transmembrane region" description="Helical" evidence="7">
    <location>
        <begin position="203"/>
        <end position="225"/>
    </location>
</feature>
<sequence length="232" mass="25830">MGVKTLKALKYSVMALNVLIFLCGIALLTISSSIQKQINTTRLADTIGGYSMPAGSILAIIISILFLILGIAGIYAAFKERYKFLIAYSASMAFIFLIQIITGSIAVSVRNNPKFPQMIRDKYMSDFSANSTNEAKRDHLQEYFKCCGWNSINDYITLDTLIKVPTSCCKDKTTCNVNDLTNLFDIPCKDPIILYVRHYIETIGISLIVFGCVNFATIVVTAVYIRLLKDNI</sequence>
<evidence type="ECO:0000256" key="3">
    <source>
        <dbReference type="ARBA" id="ARBA00022692"/>
    </source>
</evidence>
<dbReference type="GO" id="GO:0016020">
    <property type="term" value="C:membrane"/>
    <property type="evidence" value="ECO:0007669"/>
    <property type="project" value="UniProtKB-SubCell"/>
</dbReference>
<dbReference type="CDD" id="cd03127">
    <property type="entry name" value="tetraspanin_LEL"/>
    <property type="match status" value="1"/>
</dbReference>
<comment type="caution">
    <text evidence="8">The sequence shown here is derived from an EMBL/GenBank/DDBJ whole genome shotgun (WGS) entry which is preliminary data.</text>
</comment>
<comment type="similarity">
    <text evidence="2 7">Belongs to the tetraspanin (TM4SF) family.</text>
</comment>
<evidence type="ECO:0000313" key="8">
    <source>
        <dbReference type="EMBL" id="CAF0794650.1"/>
    </source>
</evidence>
<comment type="subcellular location">
    <subcellularLocation>
        <location evidence="1 7">Membrane</location>
        <topology evidence="1 7">Multi-pass membrane protein</topology>
    </subcellularLocation>
</comment>
<accession>A0A813SG51</accession>
<dbReference type="InterPro" id="IPR000301">
    <property type="entry name" value="Tetraspanin_animals"/>
</dbReference>
<feature type="transmembrane region" description="Helical" evidence="7">
    <location>
        <begin position="12"/>
        <end position="34"/>
    </location>
</feature>
<dbReference type="PRINTS" id="PR00259">
    <property type="entry name" value="TMFOUR"/>
</dbReference>
<dbReference type="PIRSF" id="PIRSF002419">
    <property type="entry name" value="Tetraspanin"/>
    <property type="match status" value="1"/>
</dbReference>
<dbReference type="SUPFAM" id="SSF48652">
    <property type="entry name" value="Tetraspanin"/>
    <property type="match status" value="1"/>
</dbReference>
<dbReference type="OrthoDB" id="5982705at2759"/>
<keyword evidence="5 7" id="KW-0472">Membrane</keyword>
<dbReference type="EMBL" id="CAJNOC010000711">
    <property type="protein sequence ID" value="CAF0794650.1"/>
    <property type="molecule type" value="Genomic_DNA"/>
</dbReference>
<evidence type="ECO:0000313" key="9">
    <source>
        <dbReference type="Proteomes" id="UP000663879"/>
    </source>
</evidence>
<keyword evidence="3 7" id="KW-0812">Transmembrane</keyword>
<gene>
    <name evidence="8" type="ORF">OXX778_LOCUS6149</name>
</gene>
<keyword evidence="4 7" id="KW-1133">Transmembrane helix</keyword>
<evidence type="ECO:0000256" key="1">
    <source>
        <dbReference type="ARBA" id="ARBA00004141"/>
    </source>
</evidence>
<proteinExistence type="inferred from homology"/>
<keyword evidence="9" id="KW-1185">Reference proteome</keyword>
<evidence type="ECO:0000256" key="6">
    <source>
        <dbReference type="PIRSR" id="PIRSR002419-1"/>
    </source>
</evidence>
<evidence type="ECO:0000256" key="7">
    <source>
        <dbReference type="RuleBase" id="RU361218"/>
    </source>
</evidence>
<feature type="transmembrane region" description="Helical" evidence="7">
    <location>
        <begin position="85"/>
        <end position="109"/>
    </location>
</feature>
<dbReference type="InterPro" id="IPR018499">
    <property type="entry name" value="Tetraspanin/Peripherin"/>
</dbReference>
<feature type="disulfide bond" evidence="6">
    <location>
        <begin position="147"/>
        <end position="168"/>
    </location>
</feature>
<keyword evidence="6" id="KW-1015">Disulfide bond</keyword>
<dbReference type="PANTHER" id="PTHR19282">
    <property type="entry name" value="TETRASPANIN"/>
    <property type="match status" value="1"/>
</dbReference>
<dbReference type="InterPro" id="IPR008952">
    <property type="entry name" value="Tetraspanin_EC2_sf"/>
</dbReference>
<dbReference type="Pfam" id="PF00335">
    <property type="entry name" value="Tetraspanin"/>
    <property type="match status" value="1"/>
</dbReference>